<name>A0A1I2XVM7_9GAMM</name>
<evidence type="ECO:0000313" key="8">
    <source>
        <dbReference type="Proteomes" id="UP000199040"/>
    </source>
</evidence>
<dbReference type="RefSeq" id="WP_092842643.1">
    <property type="nucleotide sequence ID" value="NZ_FOPY01000001.1"/>
</dbReference>
<keyword evidence="4" id="KW-0472">Membrane</keyword>
<dbReference type="InterPro" id="IPR050393">
    <property type="entry name" value="MFP_Efflux_Pump"/>
</dbReference>
<dbReference type="EMBL" id="FOPY01000001">
    <property type="protein sequence ID" value="SFH16766.1"/>
    <property type="molecule type" value="Genomic_DNA"/>
</dbReference>
<evidence type="ECO:0000259" key="6">
    <source>
        <dbReference type="Pfam" id="PF25917"/>
    </source>
</evidence>
<feature type="domain" description="Multidrug resistance protein MdtA-like barrel-sandwich hybrid" evidence="6">
    <location>
        <begin position="46"/>
        <end position="224"/>
    </location>
</feature>
<keyword evidence="3" id="KW-0175">Coiled coil</keyword>
<keyword evidence="4" id="KW-0812">Transmembrane</keyword>
<evidence type="ECO:0000256" key="4">
    <source>
        <dbReference type="SAM" id="Phobius"/>
    </source>
</evidence>
<dbReference type="Gene3D" id="2.40.50.100">
    <property type="match status" value="1"/>
</dbReference>
<dbReference type="Gene3D" id="2.40.30.170">
    <property type="match status" value="1"/>
</dbReference>
<comment type="subcellular location">
    <subcellularLocation>
        <location evidence="1">Membrane</location>
        <topology evidence="1">Single-pass membrane protein</topology>
    </subcellularLocation>
</comment>
<comment type="similarity">
    <text evidence="2">Belongs to the membrane fusion protein (MFP) (TC 8.A.1) family.</text>
</comment>
<feature type="transmembrane region" description="Helical" evidence="4">
    <location>
        <begin position="12"/>
        <end position="32"/>
    </location>
</feature>
<dbReference type="Pfam" id="PF25917">
    <property type="entry name" value="BSH_RND"/>
    <property type="match status" value="1"/>
</dbReference>
<protein>
    <submittedName>
        <fullName evidence="7">Multidrug resistance efflux pump</fullName>
    </submittedName>
</protein>
<reference evidence="7 8" key="1">
    <citation type="submission" date="2016-10" db="EMBL/GenBank/DDBJ databases">
        <authorList>
            <person name="de Groot N.N."/>
        </authorList>
    </citation>
    <scope>NUCLEOTIDE SEQUENCE [LARGE SCALE GENOMIC DNA]</scope>
    <source>
        <strain evidence="7 8">CGMCC 1.6848</strain>
    </source>
</reference>
<feature type="domain" description="Multidrug resistance protein MdtA-like alpha-helical hairpin" evidence="5">
    <location>
        <begin position="105"/>
        <end position="166"/>
    </location>
</feature>
<keyword evidence="8" id="KW-1185">Reference proteome</keyword>
<accession>A0A1I2XVM7</accession>
<dbReference type="SUPFAM" id="SSF111369">
    <property type="entry name" value="HlyD-like secretion proteins"/>
    <property type="match status" value="2"/>
</dbReference>
<proteinExistence type="inferred from homology"/>
<keyword evidence="4" id="KW-1133">Transmembrane helix</keyword>
<feature type="coiled-coil region" evidence="3">
    <location>
        <begin position="84"/>
        <end position="201"/>
    </location>
</feature>
<organism evidence="7 8">
    <name type="scientific">Modicisalibacter xianhensis</name>
    <dbReference type="NCBI Taxonomy" id="442341"/>
    <lineage>
        <taxon>Bacteria</taxon>
        <taxon>Pseudomonadati</taxon>
        <taxon>Pseudomonadota</taxon>
        <taxon>Gammaproteobacteria</taxon>
        <taxon>Oceanospirillales</taxon>
        <taxon>Halomonadaceae</taxon>
        <taxon>Modicisalibacter</taxon>
    </lineage>
</organism>
<dbReference type="Proteomes" id="UP000199040">
    <property type="component" value="Unassembled WGS sequence"/>
</dbReference>
<dbReference type="STRING" id="442341.SAMN04487959_10152"/>
<gene>
    <name evidence="7" type="ORF">SAMN04487959_10152</name>
</gene>
<evidence type="ECO:0000256" key="3">
    <source>
        <dbReference type="SAM" id="Coils"/>
    </source>
</evidence>
<dbReference type="PANTHER" id="PTHR30367:SF6">
    <property type="entry name" value="SECRETION PROTEIN-RELATED"/>
    <property type="match status" value="1"/>
</dbReference>
<evidence type="ECO:0000313" key="7">
    <source>
        <dbReference type="EMBL" id="SFH16766.1"/>
    </source>
</evidence>
<sequence length="353" mass="38807">MSPEQRFARWVRAAIVMFVILFAYFVVADAYMPVTPQARVLRDVTRVAPEVSGQVIDVTVDNNQHVETGDVLFRIDPEPFRIAVEKAELALEQARRDNAELDASLAEARAGLASARADAEELRRERQRVERLIQGGSISRQRYDEVVAEARAAEAAVDAAEAQVHSLEVQRGENGEDNLRLRQARNALDVARLDLARTEVRAEQPGWVSNLHLAKGDYVTAGSPVLARVGEAVDIVADFREKSLRHVGDEEPAWVALDALPGEVFAAHVVSEDAGVLSGQVIADGSLADIPTTDRWVRDAQRMRIHLAFDEAPATLPPTGARATVQLAPTDHGLSAWFARAQIGLMSWLHHVY</sequence>
<evidence type="ECO:0000256" key="2">
    <source>
        <dbReference type="ARBA" id="ARBA00009477"/>
    </source>
</evidence>
<dbReference type="InterPro" id="IPR058624">
    <property type="entry name" value="MdtA-like_HH"/>
</dbReference>
<dbReference type="Pfam" id="PF25876">
    <property type="entry name" value="HH_MFP_RND"/>
    <property type="match status" value="1"/>
</dbReference>
<evidence type="ECO:0000256" key="1">
    <source>
        <dbReference type="ARBA" id="ARBA00004167"/>
    </source>
</evidence>
<dbReference type="PANTHER" id="PTHR30367">
    <property type="entry name" value="P-HYDROXYBENZOIC ACID EFFLUX PUMP SUBUNIT AAEA-RELATED"/>
    <property type="match status" value="1"/>
</dbReference>
<dbReference type="Gene3D" id="1.10.287.470">
    <property type="entry name" value="Helix hairpin bin"/>
    <property type="match status" value="1"/>
</dbReference>
<evidence type="ECO:0000259" key="5">
    <source>
        <dbReference type="Pfam" id="PF25876"/>
    </source>
</evidence>
<dbReference type="InterPro" id="IPR058625">
    <property type="entry name" value="MdtA-like_BSH"/>
</dbReference>
<dbReference type="AlphaFoldDB" id="A0A1I2XVM7"/>